<name>A0A918Z5A5_9ACTN</name>
<protein>
    <submittedName>
        <fullName evidence="2">Uncharacterized protein</fullName>
    </submittedName>
</protein>
<proteinExistence type="predicted"/>
<feature type="compositionally biased region" description="Pro residues" evidence="1">
    <location>
        <begin position="9"/>
        <end position="19"/>
    </location>
</feature>
<evidence type="ECO:0000313" key="3">
    <source>
        <dbReference type="Proteomes" id="UP000603227"/>
    </source>
</evidence>
<gene>
    <name evidence="2" type="ORF">GCM10017771_52750</name>
</gene>
<accession>A0A918Z5A5</accession>
<feature type="region of interest" description="Disordered" evidence="1">
    <location>
        <begin position="1"/>
        <end position="44"/>
    </location>
</feature>
<dbReference type="AlphaFoldDB" id="A0A918Z5A5"/>
<dbReference type="EMBL" id="BNAT01000019">
    <property type="protein sequence ID" value="GHE34905.1"/>
    <property type="molecule type" value="Genomic_DNA"/>
</dbReference>
<comment type="caution">
    <text evidence="2">The sequence shown here is derived from an EMBL/GenBank/DDBJ whole genome shotgun (WGS) entry which is preliminary data.</text>
</comment>
<organism evidence="2 3">
    <name type="scientific">Streptomyces capitiformicae</name>
    <dbReference type="NCBI Taxonomy" id="2014920"/>
    <lineage>
        <taxon>Bacteria</taxon>
        <taxon>Bacillati</taxon>
        <taxon>Actinomycetota</taxon>
        <taxon>Actinomycetes</taxon>
        <taxon>Kitasatosporales</taxon>
        <taxon>Streptomycetaceae</taxon>
        <taxon>Streptomyces</taxon>
    </lineage>
</organism>
<evidence type="ECO:0000313" key="2">
    <source>
        <dbReference type="EMBL" id="GHE34905.1"/>
    </source>
</evidence>
<sequence length="192" mass="20339">MPARHGVRAPPPAPQPAPIRRPAGVTVTNPQPDQPARADRRTLPYPGDEAITAARHRAHQAFAQLFTALGAGRHRLHYAALDVDGRYALASVTVDVTTAPAWHLDADPDEFTAIEAAVTAALEGSCTVLATLIVQSAREPIPAVCGWRIERGWLHAMNPVTVYAAVRPCASSSAPVARVYPAPFLGDPPVTG</sequence>
<evidence type="ECO:0000256" key="1">
    <source>
        <dbReference type="SAM" id="MobiDB-lite"/>
    </source>
</evidence>
<reference evidence="2" key="2">
    <citation type="submission" date="2020-09" db="EMBL/GenBank/DDBJ databases">
        <authorList>
            <person name="Sun Q."/>
            <person name="Zhou Y."/>
        </authorList>
    </citation>
    <scope>NUCLEOTIDE SEQUENCE</scope>
    <source>
        <strain evidence="2">CGMCC 4.7403</strain>
    </source>
</reference>
<dbReference type="Proteomes" id="UP000603227">
    <property type="component" value="Unassembled WGS sequence"/>
</dbReference>
<reference evidence="2" key="1">
    <citation type="journal article" date="2014" name="Int. J. Syst. Evol. Microbiol.">
        <title>Complete genome sequence of Corynebacterium casei LMG S-19264T (=DSM 44701T), isolated from a smear-ripened cheese.</title>
        <authorList>
            <consortium name="US DOE Joint Genome Institute (JGI-PGF)"/>
            <person name="Walter F."/>
            <person name="Albersmeier A."/>
            <person name="Kalinowski J."/>
            <person name="Ruckert C."/>
        </authorList>
    </citation>
    <scope>NUCLEOTIDE SEQUENCE</scope>
    <source>
        <strain evidence="2">CGMCC 4.7403</strain>
    </source>
</reference>
<keyword evidence="3" id="KW-1185">Reference proteome</keyword>